<gene>
    <name evidence="2" type="ORF">H5410_035330</name>
</gene>
<proteinExistence type="predicted"/>
<comment type="caution">
    <text evidence="2">The sequence shown here is derived from an EMBL/GenBank/DDBJ whole genome shotgun (WGS) entry which is preliminary data.</text>
</comment>
<keyword evidence="3" id="KW-1185">Reference proteome</keyword>
<dbReference type="Pfam" id="PF08268">
    <property type="entry name" value="FBA_3"/>
    <property type="match status" value="1"/>
</dbReference>
<evidence type="ECO:0000313" key="2">
    <source>
        <dbReference type="EMBL" id="KAG5594098.1"/>
    </source>
</evidence>
<dbReference type="Proteomes" id="UP000824120">
    <property type="component" value="Chromosome 7"/>
</dbReference>
<dbReference type="Gene3D" id="1.20.1280.50">
    <property type="match status" value="1"/>
</dbReference>
<dbReference type="SMART" id="SM00256">
    <property type="entry name" value="FBOX"/>
    <property type="match status" value="1"/>
</dbReference>
<evidence type="ECO:0000313" key="3">
    <source>
        <dbReference type="Proteomes" id="UP000824120"/>
    </source>
</evidence>
<feature type="domain" description="F-box" evidence="1">
    <location>
        <begin position="1"/>
        <end position="41"/>
    </location>
</feature>
<dbReference type="Pfam" id="PF00646">
    <property type="entry name" value="F-box"/>
    <property type="match status" value="1"/>
</dbReference>
<dbReference type="NCBIfam" id="TIGR01640">
    <property type="entry name" value="F_box_assoc_1"/>
    <property type="match status" value="1"/>
</dbReference>
<dbReference type="EMBL" id="JACXVP010000007">
    <property type="protein sequence ID" value="KAG5594098.1"/>
    <property type="molecule type" value="Genomic_DNA"/>
</dbReference>
<dbReference type="InterPro" id="IPR001810">
    <property type="entry name" value="F-box_dom"/>
</dbReference>
<evidence type="ECO:0000259" key="1">
    <source>
        <dbReference type="SMART" id="SM00256"/>
    </source>
</evidence>
<dbReference type="InterPro" id="IPR017451">
    <property type="entry name" value="F-box-assoc_interact_dom"/>
</dbReference>
<dbReference type="InterPro" id="IPR036047">
    <property type="entry name" value="F-box-like_dom_sf"/>
</dbReference>
<accession>A0A9J5Y2D5</accession>
<dbReference type="AlphaFoldDB" id="A0A9J5Y2D5"/>
<reference evidence="2 3" key="1">
    <citation type="submission" date="2020-09" db="EMBL/GenBank/DDBJ databases">
        <title>De no assembly of potato wild relative species, Solanum commersonii.</title>
        <authorList>
            <person name="Cho K."/>
        </authorList>
    </citation>
    <scope>NUCLEOTIDE SEQUENCE [LARGE SCALE GENOMIC DNA]</scope>
    <source>
        <strain evidence="2">LZ3.2</strain>
        <tissue evidence="2">Leaf</tissue>
    </source>
</reference>
<dbReference type="InterPro" id="IPR050796">
    <property type="entry name" value="SCF_F-box_component"/>
</dbReference>
<dbReference type="OrthoDB" id="1282047at2759"/>
<dbReference type="PANTHER" id="PTHR31672:SF13">
    <property type="entry name" value="F-BOX PROTEIN CPR30-LIKE"/>
    <property type="match status" value="1"/>
</dbReference>
<dbReference type="PANTHER" id="PTHR31672">
    <property type="entry name" value="BNACNNG10540D PROTEIN"/>
    <property type="match status" value="1"/>
</dbReference>
<dbReference type="InterPro" id="IPR013187">
    <property type="entry name" value="F-box-assoc_dom_typ3"/>
</dbReference>
<protein>
    <recommendedName>
        <fullName evidence="1">F-box domain-containing protein</fullName>
    </recommendedName>
</protein>
<organism evidence="2 3">
    <name type="scientific">Solanum commersonii</name>
    <name type="common">Commerson's wild potato</name>
    <name type="synonym">Commerson's nightshade</name>
    <dbReference type="NCBI Taxonomy" id="4109"/>
    <lineage>
        <taxon>Eukaryota</taxon>
        <taxon>Viridiplantae</taxon>
        <taxon>Streptophyta</taxon>
        <taxon>Embryophyta</taxon>
        <taxon>Tracheophyta</taxon>
        <taxon>Spermatophyta</taxon>
        <taxon>Magnoliopsida</taxon>
        <taxon>eudicotyledons</taxon>
        <taxon>Gunneridae</taxon>
        <taxon>Pentapetalae</taxon>
        <taxon>asterids</taxon>
        <taxon>lamiids</taxon>
        <taxon>Solanales</taxon>
        <taxon>Solanaceae</taxon>
        <taxon>Solanoideae</taxon>
        <taxon>Solaneae</taxon>
        <taxon>Solanum</taxon>
    </lineage>
</organism>
<name>A0A9J5Y2D5_SOLCO</name>
<sequence length="299" mass="34676">MDVDVATDILGRLPVRSLLRFKCVSKLWMTLISDPYFKMKHLNNTWNDKIPKKLLLTNATLILTRFPCIVEQVQKLDCPSNNKSLCHTLYCCCDGLVLMGIFDYPDKYLQLLLLNPSTRESTLLPFPKILSKDNCTWGLGFDSTSDDYKILKIDDKSRSEILALKTGSWRLTNKHPIDVRPMLTSTDSLAFVHGAFHWLISSLTKYYVMSFSISDKVYRDIPLPEQMYLNFSKLCGRGVSILGGMLCAYSHCVSGWKDMFKFWVMKDYVNVSWTEFLLYEVSIFNQPYQNICFRMEKCY</sequence>
<dbReference type="SUPFAM" id="SSF81383">
    <property type="entry name" value="F-box domain"/>
    <property type="match status" value="1"/>
</dbReference>